<reference evidence="9" key="1">
    <citation type="submission" date="2019-08" db="EMBL/GenBank/DDBJ databases">
        <title>Limnoglobus roseus gen. nov., sp. nov., a novel freshwater planctomycete with a giant genome from the family Gemmataceae.</title>
        <authorList>
            <person name="Kulichevskaya I.S."/>
            <person name="Naumoff D.G."/>
            <person name="Miroshnikov K."/>
            <person name="Ivanova A."/>
            <person name="Philippov D.A."/>
            <person name="Hakobyan A."/>
            <person name="Rijpstra I.C."/>
            <person name="Sinninghe Damste J.S."/>
            <person name="Liesack W."/>
            <person name="Dedysh S.N."/>
        </authorList>
    </citation>
    <scope>NUCLEOTIDE SEQUENCE [LARGE SCALE GENOMIC DNA]</scope>
    <source>
        <strain evidence="9">PX52</strain>
    </source>
</reference>
<organism evidence="8 9">
    <name type="scientific">Limnoglobus roseus</name>
    <dbReference type="NCBI Taxonomy" id="2598579"/>
    <lineage>
        <taxon>Bacteria</taxon>
        <taxon>Pseudomonadati</taxon>
        <taxon>Planctomycetota</taxon>
        <taxon>Planctomycetia</taxon>
        <taxon>Gemmatales</taxon>
        <taxon>Gemmataceae</taxon>
        <taxon>Limnoglobus</taxon>
    </lineage>
</organism>
<evidence type="ECO:0000256" key="1">
    <source>
        <dbReference type="ARBA" id="ARBA00022679"/>
    </source>
</evidence>
<feature type="domain" description="Protein kinase" evidence="7">
    <location>
        <begin position="104"/>
        <end position="363"/>
    </location>
</feature>
<dbReference type="KEGG" id="lrs:PX52LOC_08198"/>
<feature type="region of interest" description="Disordered" evidence="6">
    <location>
        <begin position="384"/>
        <end position="409"/>
    </location>
</feature>
<evidence type="ECO:0000313" key="9">
    <source>
        <dbReference type="Proteomes" id="UP000324974"/>
    </source>
</evidence>
<dbReference type="Gene3D" id="1.10.510.10">
    <property type="entry name" value="Transferase(Phosphotransferase) domain 1"/>
    <property type="match status" value="1"/>
</dbReference>
<dbReference type="Gene3D" id="3.30.200.20">
    <property type="entry name" value="Phosphorylase Kinase, domain 1"/>
    <property type="match status" value="1"/>
</dbReference>
<evidence type="ECO:0000256" key="4">
    <source>
        <dbReference type="ARBA" id="ARBA00022840"/>
    </source>
</evidence>
<dbReference type="PROSITE" id="PS50011">
    <property type="entry name" value="PROTEIN_KINASE_DOM"/>
    <property type="match status" value="1"/>
</dbReference>
<evidence type="ECO:0000256" key="3">
    <source>
        <dbReference type="ARBA" id="ARBA00022777"/>
    </source>
</evidence>
<dbReference type="InterPro" id="IPR017441">
    <property type="entry name" value="Protein_kinase_ATP_BS"/>
</dbReference>
<dbReference type="OrthoDB" id="6111975at2"/>
<keyword evidence="9" id="KW-1185">Reference proteome</keyword>
<gene>
    <name evidence="8" type="ORF">PX52LOC_08198</name>
</gene>
<name>A0A5C1ANU4_9BACT</name>
<dbReference type="InterPro" id="IPR008271">
    <property type="entry name" value="Ser/Thr_kinase_AS"/>
</dbReference>
<keyword evidence="8" id="KW-0723">Serine/threonine-protein kinase</keyword>
<protein>
    <submittedName>
        <fullName evidence="8">Serine/threonine protein kinase</fullName>
    </submittedName>
</protein>
<keyword evidence="2 5" id="KW-0547">Nucleotide-binding</keyword>
<sequence>MMSARIPSARSRSVARLMEQEPALTLKVCPIRDEIVSFRSGTLGLDRHLIIAKHLKTCDVCRKIAASIPVANDDTPRNVATEYARQTEGALGDDEPVLARIGPFLLRKILGRGGMGIVYEAEHEKLKNRVALKILPRSTLSDPMVLTRFRREWEAVGRLTHENVVRALHADEVDGIPFLAMELIDGPDLGKVVHRYGALMPPDAAETIRQAALGLAHAHSQGVIHRDVKPSNLLLTSRGVVKLLDLGLARFATGGASDSRLSGTSFLGTADYMAPEQWAGITADRRTDIYSLGCVLFFLLTGKPPFGAPEFTSPRDKMRAHHEARVPEVAGPSGLGELLNHMLAKKPDDRPQSATEVAQRLELPAALSQLGRVAVAAAVDTVGAYNDGPATAPQPIPGKSSIEGKKNPK</sequence>
<dbReference type="PROSITE" id="PS00107">
    <property type="entry name" value="PROTEIN_KINASE_ATP"/>
    <property type="match status" value="1"/>
</dbReference>
<dbReference type="InterPro" id="IPR011009">
    <property type="entry name" value="Kinase-like_dom_sf"/>
</dbReference>
<accession>A0A5C1ANU4</accession>
<keyword evidence="1" id="KW-0808">Transferase</keyword>
<keyword evidence="3 8" id="KW-0418">Kinase</keyword>
<dbReference type="SMART" id="SM00220">
    <property type="entry name" value="S_TKc"/>
    <property type="match status" value="1"/>
</dbReference>
<dbReference type="PANTHER" id="PTHR43289:SF6">
    <property type="entry name" value="SERINE_THREONINE-PROTEIN KINASE NEKL-3"/>
    <property type="match status" value="1"/>
</dbReference>
<dbReference type="Pfam" id="PF00069">
    <property type="entry name" value="Pkinase"/>
    <property type="match status" value="1"/>
</dbReference>
<dbReference type="CDD" id="cd14014">
    <property type="entry name" value="STKc_PknB_like"/>
    <property type="match status" value="1"/>
</dbReference>
<dbReference type="AlphaFoldDB" id="A0A5C1ANU4"/>
<evidence type="ECO:0000256" key="6">
    <source>
        <dbReference type="SAM" id="MobiDB-lite"/>
    </source>
</evidence>
<dbReference type="GO" id="GO:0005524">
    <property type="term" value="F:ATP binding"/>
    <property type="evidence" value="ECO:0007669"/>
    <property type="project" value="UniProtKB-UniRule"/>
</dbReference>
<dbReference type="SUPFAM" id="SSF56112">
    <property type="entry name" value="Protein kinase-like (PK-like)"/>
    <property type="match status" value="1"/>
</dbReference>
<dbReference type="InterPro" id="IPR000719">
    <property type="entry name" value="Prot_kinase_dom"/>
</dbReference>
<dbReference type="PANTHER" id="PTHR43289">
    <property type="entry name" value="MITOGEN-ACTIVATED PROTEIN KINASE KINASE KINASE 20-RELATED"/>
    <property type="match status" value="1"/>
</dbReference>
<dbReference type="PROSITE" id="PS00108">
    <property type="entry name" value="PROTEIN_KINASE_ST"/>
    <property type="match status" value="1"/>
</dbReference>
<feature type="binding site" evidence="5">
    <location>
        <position position="133"/>
    </location>
    <ligand>
        <name>ATP</name>
        <dbReference type="ChEBI" id="CHEBI:30616"/>
    </ligand>
</feature>
<dbReference type="GO" id="GO:0004674">
    <property type="term" value="F:protein serine/threonine kinase activity"/>
    <property type="evidence" value="ECO:0007669"/>
    <property type="project" value="UniProtKB-KW"/>
</dbReference>
<dbReference type="Proteomes" id="UP000324974">
    <property type="component" value="Chromosome"/>
</dbReference>
<dbReference type="EMBL" id="CP042425">
    <property type="protein sequence ID" value="QEL21069.1"/>
    <property type="molecule type" value="Genomic_DNA"/>
</dbReference>
<proteinExistence type="predicted"/>
<evidence type="ECO:0000256" key="2">
    <source>
        <dbReference type="ARBA" id="ARBA00022741"/>
    </source>
</evidence>
<keyword evidence="4 5" id="KW-0067">ATP-binding</keyword>
<evidence type="ECO:0000256" key="5">
    <source>
        <dbReference type="PROSITE-ProRule" id="PRU10141"/>
    </source>
</evidence>
<evidence type="ECO:0000259" key="7">
    <source>
        <dbReference type="PROSITE" id="PS50011"/>
    </source>
</evidence>
<evidence type="ECO:0000313" key="8">
    <source>
        <dbReference type="EMBL" id="QEL21069.1"/>
    </source>
</evidence>